<sequence length="260" mass="26918">MLPFLILALQAVPAAAPAKPAPAPALVAPEKEPPRFTQCMDLATGDPVRGQMDAIQWRTTGGGVLARQCLGVAYANQEKWAAAAGAFEDAAREAETGKDPRAPNYWASAGNAWIAAGDPTKARAAIDAALATGTLAGLDLGEAHLDRARAMVAAGDMEAARSDIDKALTYADKDPLAWLLSATLARRAGDLGRAARDVTEALRRAPDDPSVQLEAGNVAAASGNEADARTAWNRAIELAPGTGIATAARKALEQFSATEK</sequence>
<keyword evidence="3" id="KW-1185">Reference proteome</keyword>
<dbReference type="EMBL" id="JAASQV010000007">
    <property type="protein sequence ID" value="NIJ67452.1"/>
    <property type="molecule type" value="Genomic_DNA"/>
</dbReference>
<dbReference type="RefSeq" id="WP_167301551.1">
    <property type="nucleotide sequence ID" value="NZ_JAASQV010000007.1"/>
</dbReference>
<gene>
    <name evidence="2" type="ORF">FHR20_004436</name>
</gene>
<evidence type="ECO:0000256" key="1">
    <source>
        <dbReference type="SAM" id="SignalP"/>
    </source>
</evidence>
<dbReference type="SUPFAM" id="SSF48452">
    <property type="entry name" value="TPR-like"/>
    <property type="match status" value="1"/>
</dbReference>
<feature type="chain" id="PRO_5030949703" evidence="1">
    <location>
        <begin position="19"/>
        <end position="260"/>
    </location>
</feature>
<reference evidence="2 3" key="1">
    <citation type="submission" date="2020-03" db="EMBL/GenBank/DDBJ databases">
        <title>Genomic Encyclopedia of Type Strains, Phase IV (KMG-IV): sequencing the most valuable type-strain genomes for metagenomic binning, comparative biology and taxonomic classification.</title>
        <authorList>
            <person name="Goeker M."/>
        </authorList>
    </citation>
    <scope>NUCLEOTIDE SEQUENCE [LARGE SCALE GENOMIC DNA]</scope>
    <source>
        <strain evidence="2 3">DSM 4733</strain>
    </source>
</reference>
<comment type="caution">
    <text evidence="2">The sequence shown here is derived from an EMBL/GenBank/DDBJ whole genome shotgun (WGS) entry which is preliminary data.</text>
</comment>
<organism evidence="2 3">
    <name type="scientific">Sphingomonas leidyi</name>
    <dbReference type="NCBI Taxonomy" id="68569"/>
    <lineage>
        <taxon>Bacteria</taxon>
        <taxon>Pseudomonadati</taxon>
        <taxon>Pseudomonadota</taxon>
        <taxon>Alphaproteobacteria</taxon>
        <taxon>Sphingomonadales</taxon>
        <taxon>Sphingomonadaceae</taxon>
        <taxon>Sphingomonas</taxon>
    </lineage>
</organism>
<dbReference type="AlphaFoldDB" id="A0A7X5ZXN2"/>
<dbReference type="Gene3D" id="1.25.40.10">
    <property type="entry name" value="Tetratricopeptide repeat domain"/>
    <property type="match status" value="1"/>
</dbReference>
<evidence type="ECO:0000313" key="2">
    <source>
        <dbReference type="EMBL" id="NIJ67452.1"/>
    </source>
</evidence>
<dbReference type="Proteomes" id="UP000564677">
    <property type="component" value="Unassembled WGS sequence"/>
</dbReference>
<feature type="signal peptide" evidence="1">
    <location>
        <begin position="1"/>
        <end position="18"/>
    </location>
</feature>
<accession>A0A7X5ZXN2</accession>
<name>A0A7X5ZXN2_9SPHN</name>
<proteinExistence type="predicted"/>
<dbReference type="Pfam" id="PF13432">
    <property type="entry name" value="TPR_16"/>
    <property type="match status" value="2"/>
</dbReference>
<keyword evidence="1" id="KW-0732">Signal</keyword>
<dbReference type="InterPro" id="IPR011990">
    <property type="entry name" value="TPR-like_helical_dom_sf"/>
</dbReference>
<evidence type="ECO:0000313" key="3">
    <source>
        <dbReference type="Proteomes" id="UP000564677"/>
    </source>
</evidence>
<dbReference type="SMART" id="SM00028">
    <property type="entry name" value="TPR"/>
    <property type="match status" value="5"/>
</dbReference>
<protein>
    <submittedName>
        <fullName evidence="2">Tetratricopeptide (TPR) repeat protein</fullName>
    </submittedName>
</protein>
<dbReference type="InterPro" id="IPR019734">
    <property type="entry name" value="TPR_rpt"/>
</dbReference>